<comment type="caution">
    <text evidence="2">The sequence shown here is derived from an EMBL/GenBank/DDBJ whole genome shotgun (WGS) entry which is preliminary data.</text>
</comment>
<evidence type="ECO:0000313" key="2">
    <source>
        <dbReference type="EMBL" id="MEH2554605.1"/>
    </source>
</evidence>
<dbReference type="Proteomes" id="UP001364224">
    <property type="component" value="Unassembled WGS sequence"/>
</dbReference>
<gene>
    <name evidence="2" type="ORF">V1286_002134</name>
</gene>
<reference evidence="2 3" key="1">
    <citation type="submission" date="2024-02" db="EMBL/GenBank/DDBJ databases">
        <title>Adaptive strategies in a cosmopolitan and abundant soil bacterium.</title>
        <authorList>
            <person name="Carini P."/>
        </authorList>
    </citation>
    <scope>NUCLEOTIDE SEQUENCE [LARGE SCALE GENOMIC DNA]</scope>
    <source>
        <strain evidence="2 3">AZCC 1608</strain>
    </source>
</reference>
<dbReference type="EMBL" id="JAZHRV010000001">
    <property type="protein sequence ID" value="MEH2554605.1"/>
    <property type="molecule type" value="Genomic_DNA"/>
</dbReference>
<organism evidence="2 3">
    <name type="scientific">Bradyrhizobium algeriense</name>
    <dbReference type="NCBI Taxonomy" id="634784"/>
    <lineage>
        <taxon>Bacteria</taxon>
        <taxon>Pseudomonadati</taxon>
        <taxon>Pseudomonadota</taxon>
        <taxon>Alphaproteobacteria</taxon>
        <taxon>Hyphomicrobiales</taxon>
        <taxon>Nitrobacteraceae</taxon>
        <taxon>Bradyrhizobium</taxon>
    </lineage>
</organism>
<protein>
    <recommendedName>
        <fullName evidence="4">Transposase</fullName>
    </recommendedName>
</protein>
<accession>A0ABU8B7U6</accession>
<evidence type="ECO:0000313" key="3">
    <source>
        <dbReference type="Proteomes" id="UP001364224"/>
    </source>
</evidence>
<evidence type="ECO:0000256" key="1">
    <source>
        <dbReference type="SAM" id="MobiDB-lite"/>
    </source>
</evidence>
<feature type="region of interest" description="Disordered" evidence="1">
    <location>
        <begin position="1"/>
        <end position="31"/>
    </location>
</feature>
<name>A0ABU8B7U6_9BRAD</name>
<sequence length="31" mass="3839">MKALNRHVERVFNPERKDTDWGKRKLKRDQS</sequence>
<proteinExistence type="predicted"/>
<evidence type="ECO:0008006" key="4">
    <source>
        <dbReference type="Google" id="ProtNLM"/>
    </source>
</evidence>
<keyword evidence="3" id="KW-1185">Reference proteome</keyword>